<dbReference type="RefSeq" id="WP_157775257.1">
    <property type="nucleotide sequence ID" value="NZ_CP022163.1"/>
</dbReference>
<protein>
    <submittedName>
        <fullName evidence="2">Uncharacterized protein</fullName>
    </submittedName>
</protein>
<keyword evidence="3" id="KW-1185">Reference proteome</keyword>
<reference evidence="2 3" key="1">
    <citation type="submission" date="2017-06" db="EMBL/GenBank/DDBJ databases">
        <authorList>
            <person name="Kim H.J."/>
            <person name="Triplett B.A."/>
        </authorList>
    </citation>
    <scope>NUCLEOTIDE SEQUENCE [LARGE SCALE GENOMIC DNA]</scope>
    <source>
        <strain evidence="2 3">DSM 14713</strain>
    </source>
</reference>
<organism evidence="2 3">
    <name type="scientific">Melittangium boletus DSM 14713</name>
    <dbReference type="NCBI Taxonomy" id="1294270"/>
    <lineage>
        <taxon>Bacteria</taxon>
        <taxon>Pseudomonadati</taxon>
        <taxon>Myxococcota</taxon>
        <taxon>Myxococcia</taxon>
        <taxon>Myxococcales</taxon>
        <taxon>Cystobacterineae</taxon>
        <taxon>Archangiaceae</taxon>
        <taxon>Melittangium</taxon>
    </lineage>
</organism>
<proteinExistence type="predicted"/>
<feature type="region of interest" description="Disordered" evidence="1">
    <location>
        <begin position="229"/>
        <end position="251"/>
    </location>
</feature>
<dbReference type="KEGG" id="mbd:MEBOL_003861"/>
<dbReference type="AlphaFoldDB" id="A0A250IGQ4"/>
<evidence type="ECO:0000313" key="3">
    <source>
        <dbReference type="Proteomes" id="UP000217289"/>
    </source>
</evidence>
<evidence type="ECO:0000256" key="1">
    <source>
        <dbReference type="SAM" id="MobiDB-lite"/>
    </source>
</evidence>
<accession>A0A250IGQ4</accession>
<name>A0A250IGQ4_9BACT</name>
<gene>
    <name evidence="2" type="ORF">MEBOL_003861</name>
</gene>
<dbReference type="EMBL" id="CP022163">
    <property type="protein sequence ID" value="ATB30400.1"/>
    <property type="molecule type" value="Genomic_DNA"/>
</dbReference>
<evidence type="ECO:0000313" key="2">
    <source>
        <dbReference type="EMBL" id="ATB30400.1"/>
    </source>
</evidence>
<sequence>MLPSNPGTPPYSAPVTGAVINAVKPSNTMGAPQVIFSSPEVTGPSATYDSAASTYSAKLSWGDAPTTTGTLFAFQGEHASAFSAPYTRFTGFGRRDNVSVSNSSTVSNQSVTLSSVANSPLAGTIGVPSGITLHNTQMALRFGPSTSLELFNDLGGPTSFSYTVPVVAQSSLTLTAVAENRSSPDYTARSTGTKFNLAPGTNNVSLVLKAPPTLALPLDKATQVTRASEFSWSGPPDPVRKYSARPPIFIS</sequence>
<dbReference type="Proteomes" id="UP000217289">
    <property type="component" value="Chromosome"/>
</dbReference>